<reference evidence="2 3" key="1">
    <citation type="submission" date="2014-04" db="EMBL/GenBank/DDBJ databases">
        <title>Genome evolution of avian class.</title>
        <authorList>
            <person name="Zhang G."/>
            <person name="Li C."/>
        </authorList>
    </citation>
    <scope>NUCLEOTIDE SEQUENCE [LARGE SCALE GENOMIC DNA]</scope>
    <source>
        <strain evidence="2">BGI_N339</strain>
    </source>
</reference>
<keyword evidence="3" id="KW-1185">Reference proteome</keyword>
<dbReference type="Proteomes" id="UP000053149">
    <property type="component" value="Unassembled WGS sequence"/>
</dbReference>
<sequence>VSLTLDPETAHPRLVLSEDLKGVRWDDTRQPVPDNPKRFDSSRCVLGHQGFTAGRHYWEVEVGDGEAWAVGVAKESVKRKGRISVNPKAGIWAVGQCGSQYQALTSPTIPISLLVAPKVIGIYLDYEEGRVAFFDSKNEAPIFTYPPASFAGEQILPLLCL</sequence>
<accession>A0A093BSP7</accession>
<protein>
    <submittedName>
        <fullName evidence="2">Zinc-binding protein A33</fullName>
    </submittedName>
</protein>
<name>A0A093BSP7_9AVES</name>
<organism evidence="2 3">
    <name type="scientific">Pterocles gutturalis</name>
    <name type="common">yellow-throated sandgrouse</name>
    <dbReference type="NCBI Taxonomy" id="240206"/>
    <lineage>
        <taxon>Eukaryota</taxon>
        <taxon>Metazoa</taxon>
        <taxon>Chordata</taxon>
        <taxon>Craniata</taxon>
        <taxon>Vertebrata</taxon>
        <taxon>Euteleostomi</taxon>
        <taxon>Archelosauria</taxon>
        <taxon>Archosauria</taxon>
        <taxon>Dinosauria</taxon>
        <taxon>Saurischia</taxon>
        <taxon>Theropoda</taxon>
        <taxon>Coelurosauria</taxon>
        <taxon>Aves</taxon>
        <taxon>Neognathae</taxon>
        <taxon>Neoaves</taxon>
        <taxon>Columbimorphae</taxon>
        <taxon>Pterocliformes</taxon>
        <taxon>Pteroclidae</taxon>
        <taxon>Pterocles</taxon>
    </lineage>
</organism>
<dbReference type="InterPro" id="IPR006574">
    <property type="entry name" value="PRY"/>
</dbReference>
<dbReference type="Pfam" id="PF00622">
    <property type="entry name" value="SPRY"/>
    <property type="match status" value="1"/>
</dbReference>
<dbReference type="PANTHER" id="PTHR24103">
    <property type="entry name" value="E3 UBIQUITIN-PROTEIN LIGASE TRIM"/>
    <property type="match status" value="1"/>
</dbReference>
<dbReference type="PRINTS" id="PR01407">
    <property type="entry name" value="BUTYPHLNCDUF"/>
</dbReference>
<feature type="non-terminal residue" evidence="2">
    <location>
        <position position="161"/>
    </location>
</feature>
<feature type="non-terminal residue" evidence="2">
    <location>
        <position position="1"/>
    </location>
</feature>
<dbReference type="InterPro" id="IPR001870">
    <property type="entry name" value="B30.2/SPRY"/>
</dbReference>
<feature type="domain" description="B30.2/SPRY" evidence="1">
    <location>
        <begin position="1"/>
        <end position="161"/>
    </location>
</feature>
<proteinExistence type="predicted"/>
<gene>
    <name evidence="2" type="ORF">N339_01170</name>
</gene>
<dbReference type="AlphaFoldDB" id="A0A093BSP7"/>
<dbReference type="EMBL" id="KL232632">
    <property type="protein sequence ID" value="KFV06760.1"/>
    <property type="molecule type" value="Genomic_DNA"/>
</dbReference>
<dbReference type="PROSITE" id="PS50188">
    <property type="entry name" value="B302_SPRY"/>
    <property type="match status" value="1"/>
</dbReference>
<dbReference type="InterPro" id="IPR013320">
    <property type="entry name" value="ConA-like_dom_sf"/>
</dbReference>
<dbReference type="SUPFAM" id="SSF49899">
    <property type="entry name" value="Concanavalin A-like lectins/glucanases"/>
    <property type="match status" value="1"/>
</dbReference>
<dbReference type="Pfam" id="PF13765">
    <property type="entry name" value="PRY"/>
    <property type="match status" value="1"/>
</dbReference>
<dbReference type="InterPro" id="IPR050143">
    <property type="entry name" value="TRIM/RBCC"/>
</dbReference>
<evidence type="ECO:0000313" key="3">
    <source>
        <dbReference type="Proteomes" id="UP000053149"/>
    </source>
</evidence>
<dbReference type="CDD" id="cd12888">
    <property type="entry name" value="SPRY_PRY_TRIM7_like"/>
    <property type="match status" value="1"/>
</dbReference>
<evidence type="ECO:0000313" key="2">
    <source>
        <dbReference type="EMBL" id="KFV06760.1"/>
    </source>
</evidence>
<dbReference type="Gene3D" id="2.60.120.920">
    <property type="match status" value="1"/>
</dbReference>
<dbReference type="InterPro" id="IPR043136">
    <property type="entry name" value="B30.2/SPRY_sf"/>
</dbReference>
<dbReference type="SMART" id="SM00589">
    <property type="entry name" value="PRY"/>
    <property type="match status" value="1"/>
</dbReference>
<dbReference type="SMART" id="SM00449">
    <property type="entry name" value="SPRY"/>
    <property type="match status" value="1"/>
</dbReference>
<evidence type="ECO:0000259" key="1">
    <source>
        <dbReference type="PROSITE" id="PS50188"/>
    </source>
</evidence>
<dbReference type="InterPro" id="IPR003877">
    <property type="entry name" value="SPRY_dom"/>
</dbReference>
<dbReference type="FunFam" id="2.60.120.920:FF:000004">
    <property type="entry name" value="Butyrophilin subfamily 1 member A1"/>
    <property type="match status" value="1"/>
</dbReference>
<dbReference type="InterPro" id="IPR003879">
    <property type="entry name" value="Butyrophylin_SPRY"/>
</dbReference>